<dbReference type="EMBL" id="JANUGX010000022">
    <property type="protein sequence ID" value="MCS0590973.1"/>
    <property type="molecule type" value="Genomic_DNA"/>
</dbReference>
<organism evidence="1 2">
    <name type="scientific">Massilia norwichensis</name>
    <dbReference type="NCBI Taxonomy" id="1442366"/>
    <lineage>
        <taxon>Bacteria</taxon>
        <taxon>Pseudomonadati</taxon>
        <taxon>Pseudomonadota</taxon>
        <taxon>Betaproteobacteria</taxon>
        <taxon>Burkholderiales</taxon>
        <taxon>Oxalobacteraceae</taxon>
        <taxon>Telluria group</taxon>
        <taxon>Massilia</taxon>
    </lineage>
</organism>
<dbReference type="RefSeq" id="WP_258846748.1">
    <property type="nucleotide sequence ID" value="NZ_JANUGX010000022.1"/>
</dbReference>
<comment type="caution">
    <text evidence="1">The sequence shown here is derived from an EMBL/GenBank/DDBJ whole genome shotgun (WGS) entry which is preliminary data.</text>
</comment>
<dbReference type="InterPro" id="IPR008792">
    <property type="entry name" value="PQQD"/>
</dbReference>
<gene>
    <name evidence="1" type="ORF">NX782_17425</name>
</gene>
<evidence type="ECO:0000313" key="1">
    <source>
        <dbReference type="EMBL" id="MCS0590973.1"/>
    </source>
</evidence>
<sequence>MWRVVPGQSLVFREWDGEAVLYNDLSGNTHLLDGGAVDVLLALRAQPLDAATLAARLADRFDADADALPAAIADMLTDLARLDLVESLPC</sequence>
<protein>
    <submittedName>
        <fullName evidence="1">HPr-rel-A system PqqD family peptide chaperone</fullName>
    </submittedName>
</protein>
<dbReference type="InterPro" id="IPR027599">
    <property type="entry name" value="PqqD-rel_X"/>
</dbReference>
<dbReference type="NCBIfam" id="TIGR04353">
    <property type="entry name" value="PqqD_rel_X"/>
    <property type="match status" value="1"/>
</dbReference>
<reference evidence="1 2" key="1">
    <citation type="submission" date="2022-08" db="EMBL/GenBank/DDBJ databases">
        <title>Reclassification of Massilia species as members of the genera Telluria, Duganella, Pseudoduganella, Mokoshia gen. nov. and Zemynaea gen. nov. using orthogonal and non-orthogonal genome-based approaches.</title>
        <authorList>
            <person name="Bowman J.P."/>
        </authorList>
    </citation>
    <scope>NUCLEOTIDE SEQUENCE [LARGE SCALE GENOMIC DNA]</scope>
    <source>
        <strain evidence="1 2">LMG 28164</strain>
    </source>
</reference>
<proteinExistence type="predicted"/>
<keyword evidence="2" id="KW-1185">Reference proteome</keyword>
<dbReference type="Proteomes" id="UP001205560">
    <property type="component" value="Unassembled WGS sequence"/>
</dbReference>
<dbReference type="Gene3D" id="1.10.10.1150">
    <property type="entry name" value="Coenzyme PQQ synthesis protein D (PqqD)"/>
    <property type="match status" value="1"/>
</dbReference>
<accession>A0ABT2A9U4</accession>
<dbReference type="Pfam" id="PF05402">
    <property type="entry name" value="PqqD"/>
    <property type="match status" value="1"/>
</dbReference>
<dbReference type="InterPro" id="IPR041881">
    <property type="entry name" value="PqqD_sf"/>
</dbReference>
<name>A0ABT2A9U4_9BURK</name>
<evidence type="ECO:0000313" key="2">
    <source>
        <dbReference type="Proteomes" id="UP001205560"/>
    </source>
</evidence>